<organism evidence="1 2">
    <name type="scientific">Enterocloster hominis</name>
    <name type="common">ex Liu et al. 2021</name>
    <dbReference type="NCBI Taxonomy" id="2763663"/>
    <lineage>
        <taxon>Bacteria</taxon>
        <taxon>Bacillati</taxon>
        <taxon>Bacillota</taxon>
        <taxon>Clostridia</taxon>
        <taxon>Lachnospirales</taxon>
        <taxon>Lachnospiraceae</taxon>
        <taxon>Enterocloster</taxon>
    </lineage>
</organism>
<proteinExistence type="predicted"/>
<dbReference type="EMBL" id="JACRTJ010000014">
    <property type="protein sequence ID" value="MBC8598865.1"/>
    <property type="molecule type" value="Genomic_DNA"/>
</dbReference>
<keyword evidence="2" id="KW-1185">Reference proteome</keyword>
<sequence length="53" mass="6183">MIPRKMRYNEQAIEIWQKKLLKRGEIMDSSGSRSTDMVFQQLQNTGAIRLSVV</sequence>
<dbReference type="RefSeq" id="WP_262427328.1">
    <property type="nucleotide sequence ID" value="NZ_JACRTJ010000014.1"/>
</dbReference>
<reference evidence="1 2" key="1">
    <citation type="submission" date="2020-08" db="EMBL/GenBank/DDBJ databases">
        <title>Genome public.</title>
        <authorList>
            <person name="Liu C."/>
            <person name="Sun Q."/>
        </authorList>
    </citation>
    <scope>NUCLEOTIDE SEQUENCE [LARGE SCALE GENOMIC DNA]</scope>
    <source>
        <strain evidence="1 2">BX10</strain>
    </source>
</reference>
<dbReference type="Proteomes" id="UP000647491">
    <property type="component" value="Unassembled WGS sequence"/>
</dbReference>
<gene>
    <name evidence="1" type="ORF">H8708_06420</name>
</gene>
<name>A0ABR7NRW8_9FIRM</name>
<accession>A0ABR7NRW8</accession>
<evidence type="ECO:0000313" key="1">
    <source>
        <dbReference type="EMBL" id="MBC8598865.1"/>
    </source>
</evidence>
<evidence type="ECO:0000313" key="2">
    <source>
        <dbReference type="Proteomes" id="UP000647491"/>
    </source>
</evidence>
<comment type="caution">
    <text evidence="1">The sequence shown here is derived from an EMBL/GenBank/DDBJ whole genome shotgun (WGS) entry which is preliminary data.</text>
</comment>
<protein>
    <submittedName>
        <fullName evidence="1">Uncharacterized protein</fullName>
    </submittedName>
</protein>